<name>A0A2V1EAB5_9PLEO</name>
<sequence length="414" mass="46026">MARLTISRLESGRSTKTMAPTLLSALEPLIKLNRGARFEGDVFSVLLADPQVVRSFEFGAVDGALDCAPLDDTSASYSERLWRLNNAARRDPGSQCLIPFDVKNTTASVAGEQICIGPRTQQATAAFHILTYAVDPRFVDVIPNIRGDDRSDGDVAGSVSVNRSKKLHVEGSTYGFLDPYNAPYRVPLALLHESLRRIRRCFLDNEDYVNPWTLVSFAGWRPMVIRSMDCLLPSESTEHFSAYLGVMDMLRCVRNAALTRDPPLHIALDFVGVQPRLADFKFIVGQTRQVFVQYKLDVKDRRAGNYGNVAIARGEGQARRHYFSSIDRYVPPRRRDALLTSPGLISSSTSFASRIAPIRLRSSSSSSSRRGSCLSAFTLCKRKPTRSISIHQSFGGTLSPRIARVGGWSEFWRS</sequence>
<keyword evidence="2" id="KW-1185">Reference proteome</keyword>
<dbReference type="OrthoDB" id="3659804at2759"/>
<organism evidence="1 2">
    <name type="scientific">Periconia macrospinosa</name>
    <dbReference type="NCBI Taxonomy" id="97972"/>
    <lineage>
        <taxon>Eukaryota</taxon>
        <taxon>Fungi</taxon>
        <taxon>Dikarya</taxon>
        <taxon>Ascomycota</taxon>
        <taxon>Pezizomycotina</taxon>
        <taxon>Dothideomycetes</taxon>
        <taxon>Pleosporomycetidae</taxon>
        <taxon>Pleosporales</taxon>
        <taxon>Massarineae</taxon>
        <taxon>Periconiaceae</taxon>
        <taxon>Periconia</taxon>
    </lineage>
</organism>
<reference evidence="1 2" key="1">
    <citation type="journal article" date="2018" name="Sci. Rep.">
        <title>Comparative genomics provides insights into the lifestyle and reveals functional heterogeneity of dark septate endophytic fungi.</title>
        <authorList>
            <person name="Knapp D.G."/>
            <person name="Nemeth J.B."/>
            <person name="Barry K."/>
            <person name="Hainaut M."/>
            <person name="Henrissat B."/>
            <person name="Johnson J."/>
            <person name="Kuo A."/>
            <person name="Lim J.H.P."/>
            <person name="Lipzen A."/>
            <person name="Nolan M."/>
            <person name="Ohm R.A."/>
            <person name="Tamas L."/>
            <person name="Grigoriev I.V."/>
            <person name="Spatafora J.W."/>
            <person name="Nagy L.G."/>
            <person name="Kovacs G.M."/>
        </authorList>
    </citation>
    <scope>NUCLEOTIDE SEQUENCE [LARGE SCALE GENOMIC DNA]</scope>
    <source>
        <strain evidence="1 2">DSE2036</strain>
    </source>
</reference>
<evidence type="ECO:0000313" key="2">
    <source>
        <dbReference type="Proteomes" id="UP000244855"/>
    </source>
</evidence>
<dbReference type="AlphaFoldDB" id="A0A2V1EAB5"/>
<dbReference type="Proteomes" id="UP000244855">
    <property type="component" value="Unassembled WGS sequence"/>
</dbReference>
<evidence type="ECO:0000313" key="1">
    <source>
        <dbReference type="EMBL" id="PVI07471.1"/>
    </source>
</evidence>
<protein>
    <submittedName>
        <fullName evidence="1">Uncharacterized protein</fullName>
    </submittedName>
</protein>
<gene>
    <name evidence="1" type="ORF">DM02DRAFT_327414</name>
</gene>
<proteinExistence type="predicted"/>
<dbReference type="EMBL" id="KZ805304">
    <property type="protein sequence ID" value="PVI07471.1"/>
    <property type="molecule type" value="Genomic_DNA"/>
</dbReference>
<accession>A0A2V1EAB5</accession>